<evidence type="ECO:0000256" key="1">
    <source>
        <dbReference type="SAM" id="MobiDB-lite"/>
    </source>
</evidence>
<dbReference type="OrthoDB" id="303614at2759"/>
<evidence type="ECO:0000259" key="2">
    <source>
        <dbReference type="Pfam" id="PF26131"/>
    </source>
</evidence>
<proteinExistence type="predicted"/>
<comment type="caution">
    <text evidence="3">The sequence shown here is derived from an EMBL/GenBank/DDBJ whole genome shotgun (WGS) entry which is preliminary data.</text>
</comment>
<dbReference type="Pfam" id="PF26131">
    <property type="entry name" value="PAS-like"/>
    <property type="match status" value="1"/>
</dbReference>
<dbReference type="STRING" id="1284197.S8ABQ8"/>
<reference evidence="3 4" key="1">
    <citation type="journal article" date="2013" name="PLoS Genet.">
        <title>Genomic mechanisms accounting for the adaptation to parasitism in nematode-trapping fungi.</title>
        <authorList>
            <person name="Meerupati T."/>
            <person name="Andersson K.M."/>
            <person name="Friman E."/>
            <person name="Kumar D."/>
            <person name="Tunlid A."/>
            <person name="Ahren D."/>
        </authorList>
    </citation>
    <scope>NUCLEOTIDE SEQUENCE [LARGE SCALE GENOMIC DNA]</scope>
    <source>
        <strain evidence="3 4">CBS 200.50</strain>
    </source>
</reference>
<sequence length="426" mass="47170">MIATQFSNGASLADDIAGIGLLDALADDLKPSFLVQSRPRPPCRPWPVVWFNNASHTRLRLARNLSDASSNLAYSPVSGQADGGSGDSEQTNASFVTTQSLAQYDHGFHVWLTDRLTYPDGGRGVPYYTCTKGILWTTTTLAVGGLQYLQFTGIPLSWKLPTQDDRRQAGRSMSEISAQTLNDDFSVLSVSSYSATKDNLKNITANRVSETKKEDVLSMNAPESPSKLSNKSELERKLSRVARSNTGSLDFTDLDPANFRRIYAQTAKKSSVTVDTDPRQVAPADALKLSEEYLEQANGMLDWTRHRALENDSGLRLGNTSLGHIENWPQSLRTSVVLMCASCFPSSLYYGPEYILIYNEPFKDMISSLHPWSLGKPCGEVWGGVFDNLLATRFKNVSRGIPTYQEDHEVFLTREDAPNKLIFHGH</sequence>
<evidence type="ECO:0000313" key="3">
    <source>
        <dbReference type="EMBL" id="EPS40395.1"/>
    </source>
</evidence>
<name>S8ABQ8_DACHA</name>
<gene>
    <name evidence="3" type="ORF">H072_5825</name>
</gene>
<feature type="region of interest" description="Disordered" evidence="1">
    <location>
        <begin position="211"/>
        <end position="233"/>
    </location>
</feature>
<accession>S8ABQ8</accession>
<organism evidence="3 4">
    <name type="scientific">Dactylellina haptotyla (strain CBS 200.50)</name>
    <name type="common">Nematode-trapping fungus</name>
    <name type="synonym">Monacrosporium haptotylum</name>
    <dbReference type="NCBI Taxonomy" id="1284197"/>
    <lineage>
        <taxon>Eukaryota</taxon>
        <taxon>Fungi</taxon>
        <taxon>Dikarya</taxon>
        <taxon>Ascomycota</taxon>
        <taxon>Pezizomycotina</taxon>
        <taxon>Orbiliomycetes</taxon>
        <taxon>Orbiliales</taxon>
        <taxon>Orbiliaceae</taxon>
        <taxon>Dactylellina</taxon>
    </lineage>
</organism>
<dbReference type="Proteomes" id="UP000015100">
    <property type="component" value="Unassembled WGS sequence"/>
</dbReference>
<feature type="domain" description="PAS-like" evidence="2">
    <location>
        <begin position="14"/>
        <end position="141"/>
    </location>
</feature>
<evidence type="ECO:0000313" key="4">
    <source>
        <dbReference type="Proteomes" id="UP000015100"/>
    </source>
</evidence>
<protein>
    <recommendedName>
        <fullName evidence="2">PAS-like domain-containing protein</fullName>
    </recommendedName>
</protein>
<dbReference type="EMBL" id="AQGS01000405">
    <property type="protein sequence ID" value="EPS40395.1"/>
    <property type="molecule type" value="Genomic_DNA"/>
</dbReference>
<dbReference type="HOGENOM" id="CLU_644085_0_0_1"/>
<dbReference type="InterPro" id="IPR058846">
    <property type="entry name" value="PAS-like"/>
</dbReference>
<reference evidence="4" key="2">
    <citation type="submission" date="2013-04" db="EMBL/GenBank/DDBJ databases">
        <title>Genomic mechanisms accounting for the adaptation to parasitism in nematode-trapping fungi.</title>
        <authorList>
            <person name="Ahren D.G."/>
        </authorList>
    </citation>
    <scope>NUCLEOTIDE SEQUENCE [LARGE SCALE GENOMIC DNA]</scope>
    <source>
        <strain evidence="4">CBS 200.50</strain>
    </source>
</reference>
<dbReference type="AlphaFoldDB" id="S8ABQ8"/>
<keyword evidence="4" id="KW-1185">Reference proteome</keyword>